<dbReference type="Proteomes" id="UP000234240">
    <property type="component" value="Unassembled WGS sequence"/>
</dbReference>
<dbReference type="PROSITE" id="PS51702">
    <property type="entry name" value="HTH_MU"/>
    <property type="match status" value="1"/>
</dbReference>
<accession>A0A2N5E575</accession>
<organism evidence="2 3">
    <name type="scientific">Chimaeribacter californicus</name>
    <dbReference type="NCBI Taxonomy" id="2060067"/>
    <lineage>
        <taxon>Bacteria</taxon>
        <taxon>Pseudomonadati</taxon>
        <taxon>Pseudomonadota</taxon>
        <taxon>Gammaproteobacteria</taxon>
        <taxon>Enterobacterales</taxon>
        <taxon>Yersiniaceae</taxon>
        <taxon>Chimaeribacter</taxon>
    </lineage>
</organism>
<keyword evidence="3" id="KW-1185">Reference proteome</keyword>
<dbReference type="Pfam" id="PF02316">
    <property type="entry name" value="HTH_Tnp_Mu_1"/>
    <property type="match status" value="1"/>
</dbReference>
<evidence type="ECO:0000313" key="2">
    <source>
        <dbReference type="EMBL" id="PLR36314.1"/>
    </source>
</evidence>
<gene>
    <name evidence="2" type="ORF">CYR55_12195</name>
</gene>
<dbReference type="AlphaFoldDB" id="A0A2N5E575"/>
<evidence type="ECO:0000313" key="3">
    <source>
        <dbReference type="Proteomes" id="UP000234240"/>
    </source>
</evidence>
<dbReference type="Gene3D" id="1.10.10.10">
    <property type="entry name" value="Winged helix-like DNA-binding domain superfamily/Winged helix DNA-binding domain"/>
    <property type="match status" value="1"/>
</dbReference>
<sequence>MKQEWFTAKELADIQSLPSTPQGVNALARREGWERRRRHGVQGKAVEYSVRSLPVKAIAELALQFSKSADETPTEDPLSIWIEGYHQLTDAQRRRVIALIMQEGMQGLLNRLPQEPGNRQAAQ</sequence>
<feature type="domain" description="HTH Mu-type" evidence="1">
    <location>
        <begin position="2"/>
        <end position="69"/>
    </location>
</feature>
<proteinExistence type="predicted"/>
<comment type="caution">
    <text evidence="2">The sequence shown here is derived from an EMBL/GenBank/DDBJ whole genome shotgun (WGS) entry which is preliminary data.</text>
</comment>
<dbReference type="SUPFAM" id="SSF46955">
    <property type="entry name" value="Putative DNA-binding domain"/>
    <property type="match status" value="1"/>
</dbReference>
<dbReference type="InterPro" id="IPR003314">
    <property type="entry name" value="Mu-type_HTH"/>
</dbReference>
<name>A0A2N5E575_9GAMM</name>
<dbReference type="EMBL" id="PJZF01000009">
    <property type="protein sequence ID" value="PLR36314.1"/>
    <property type="molecule type" value="Genomic_DNA"/>
</dbReference>
<evidence type="ECO:0000259" key="1">
    <source>
        <dbReference type="PROSITE" id="PS51702"/>
    </source>
</evidence>
<dbReference type="InterPro" id="IPR009061">
    <property type="entry name" value="DNA-bd_dom_put_sf"/>
</dbReference>
<dbReference type="InterPro" id="IPR036388">
    <property type="entry name" value="WH-like_DNA-bd_sf"/>
</dbReference>
<dbReference type="GO" id="GO:0003677">
    <property type="term" value="F:DNA binding"/>
    <property type="evidence" value="ECO:0007669"/>
    <property type="project" value="UniProtKB-KW"/>
</dbReference>
<dbReference type="RefSeq" id="WP_101816402.1">
    <property type="nucleotide sequence ID" value="NZ_PJZF01000009.1"/>
</dbReference>
<reference evidence="2 3" key="1">
    <citation type="submission" date="2017-12" db="EMBL/GenBank/DDBJ databases">
        <title>Characterization of six clinical isolates of Enterochimera gen. nov., a novel genus of the Yersiniaciae family and the three species Enterochimera arupensis sp. nov., Enterochimera coloradensis sp. nov, and Enterochimera californica sp. nov.</title>
        <authorList>
            <person name="Rossi A."/>
            <person name="Fisher M."/>
        </authorList>
    </citation>
    <scope>NUCLEOTIDE SEQUENCE [LARGE SCALE GENOMIC DNA]</scope>
    <source>
        <strain evidence="3">2015-Iso6</strain>
    </source>
</reference>
<dbReference type="OrthoDB" id="5676324at2"/>
<keyword evidence="2" id="KW-0238">DNA-binding</keyword>
<protein>
    <submittedName>
        <fullName evidence="2">DNA-binding protein</fullName>
    </submittedName>
</protein>